<dbReference type="Proteomes" id="UP000321058">
    <property type="component" value="Unassembled WGS sequence"/>
</dbReference>
<organism evidence="2 3">
    <name type="scientific">Reyranella soli</name>
    <dbReference type="NCBI Taxonomy" id="1230389"/>
    <lineage>
        <taxon>Bacteria</taxon>
        <taxon>Pseudomonadati</taxon>
        <taxon>Pseudomonadota</taxon>
        <taxon>Alphaproteobacteria</taxon>
        <taxon>Hyphomicrobiales</taxon>
        <taxon>Reyranellaceae</taxon>
        <taxon>Reyranella</taxon>
    </lineage>
</organism>
<evidence type="ECO:0000256" key="1">
    <source>
        <dbReference type="SAM" id="SignalP"/>
    </source>
</evidence>
<evidence type="ECO:0008006" key="4">
    <source>
        <dbReference type="Google" id="ProtNLM"/>
    </source>
</evidence>
<gene>
    <name evidence="2" type="ORF">RSO01_21590</name>
</gene>
<dbReference type="AlphaFoldDB" id="A0A512N7V8"/>
<sequence>MGALALLALSATTVVAQDLPTKAIQPPRSESIDNPPNSGYDPIRKRLLLGIEKQGLFVSPDGGESWTRIDDGSYHAATSIYPAKDRLVVNPDSGDLYSLPRSQGFAPLLYRSDDAGGRWTGLLPDSRSGAKGGNQPVAGESVSPEVHRLLFVPGKPGLAYLQTSFPYMHEEGATLLGDRLWYSPDGLQSFRRLRPVGRYTHPEYFVTAKWLCMTGFTDDKPSHTLACRDHAGGGWRDVAFASVKDRGTIVSVWSDRDGTYLVLAGDALHVSTDALKLFRRIAMPAGDKRLFLDPLAIYPAYLSVKEGEDSYVVYRLGKDHTVTKLGALPAPLLQVDFSRSLGIAAKPGDKRPVFRAELR</sequence>
<dbReference type="InterPro" id="IPR015943">
    <property type="entry name" value="WD40/YVTN_repeat-like_dom_sf"/>
</dbReference>
<comment type="caution">
    <text evidence="2">The sequence shown here is derived from an EMBL/GenBank/DDBJ whole genome shotgun (WGS) entry which is preliminary data.</text>
</comment>
<dbReference type="OrthoDB" id="9764804at2"/>
<keyword evidence="3" id="KW-1185">Reference proteome</keyword>
<dbReference type="RefSeq" id="WP_147149064.1">
    <property type="nucleotide sequence ID" value="NZ_BKAJ01000033.1"/>
</dbReference>
<keyword evidence="1" id="KW-0732">Signal</keyword>
<proteinExistence type="predicted"/>
<reference evidence="2 3" key="1">
    <citation type="submission" date="2019-07" db="EMBL/GenBank/DDBJ databases">
        <title>Whole genome shotgun sequence of Reyranella soli NBRC 108950.</title>
        <authorList>
            <person name="Hosoyama A."/>
            <person name="Uohara A."/>
            <person name="Ohji S."/>
            <person name="Ichikawa N."/>
        </authorList>
    </citation>
    <scope>NUCLEOTIDE SEQUENCE [LARGE SCALE GENOMIC DNA]</scope>
    <source>
        <strain evidence="2 3">NBRC 108950</strain>
    </source>
</reference>
<protein>
    <recommendedName>
        <fullName evidence="4">Glycosyl hydrolase</fullName>
    </recommendedName>
</protein>
<accession>A0A512N7V8</accession>
<dbReference type="Gene3D" id="2.130.10.10">
    <property type="entry name" value="YVTN repeat-like/Quinoprotein amine dehydrogenase"/>
    <property type="match status" value="1"/>
</dbReference>
<feature type="chain" id="PRO_5022051232" description="Glycosyl hydrolase" evidence="1">
    <location>
        <begin position="17"/>
        <end position="359"/>
    </location>
</feature>
<evidence type="ECO:0000313" key="3">
    <source>
        <dbReference type="Proteomes" id="UP000321058"/>
    </source>
</evidence>
<feature type="signal peptide" evidence="1">
    <location>
        <begin position="1"/>
        <end position="16"/>
    </location>
</feature>
<evidence type="ECO:0000313" key="2">
    <source>
        <dbReference type="EMBL" id="GEP54993.1"/>
    </source>
</evidence>
<dbReference type="EMBL" id="BKAJ01000033">
    <property type="protein sequence ID" value="GEP54993.1"/>
    <property type="molecule type" value="Genomic_DNA"/>
</dbReference>
<name>A0A512N7V8_9HYPH</name>
<dbReference type="SUPFAM" id="SSF110296">
    <property type="entry name" value="Oligoxyloglucan reducing end-specific cellobiohydrolase"/>
    <property type="match status" value="1"/>
</dbReference>